<dbReference type="AlphaFoldDB" id="A0A0S2HWE6"/>
<dbReference type="EMBL" id="CP013118">
    <property type="protein sequence ID" value="ALO14387.1"/>
    <property type="molecule type" value="Genomic_DNA"/>
</dbReference>
<organism evidence="2 3">
    <name type="scientific">Salinivirga cyanobacteriivorans</name>
    <dbReference type="NCBI Taxonomy" id="1307839"/>
    <lineage>
        <taxon>Bacteria</taxon>
        <taxon>Pseudomonadati</taxon>
        <taxon>Bacteroidota</taxon>
        <taxon>Bacteroidia</taxon>
        <taxon>Bacteroidales</taxon>
        <taxon>Salinivirgaceae</taxon>
        <taxon>Salinivirga</taxon>
    </lineage>
</organism>
<keyword evidence="1" id="KW-0812">Transmembrane</keyword>
<sequence length="68" mass="7685">MKIFDIILFVTLISIAVGQFAFDLIGIYGMLVLIGIALVGLMPTRMIFSRNSFFRHILQRIAGKAQRQ</sequence>
<keyword evidence="3" id="KW-1185">Reference proteome</keyword>
<dbReference type="Proteomes" id="UP000064893">
    <property type="component" value="Chromosome"/>
</dbReference>
<keyword evidence="1" id="KW-0472">Membrane</keyword>
<evidence type="ECO:0000256" key="1">
    <source>
        <dbReference type="SAM" id="Phobius"/>
    </source>
</evidence>
<evidence type="ECO:0000313" key="3">
    <source>
        <dbReference type="Proteomes" id="UP000064893"/>
    </source>
</evidence>
<name>A0A0S2HWE6_9BACT</name>
<gene>
    <name evidence="2" type="ORF">L21SP5_00715</name>
</gene>
<evidence type="ECO:0000313" key="2">
    <source>
        <dbReference type="EMBL" id="ALO14387.1"/>
    </source>
</evidence>
<reference evidence="2 3" key="1">
    <citation type="submission" date="2015-11" db="EMBL/GenBank/DDBJ databases">
        <title>Description and complete genome sequence of a novel strain predominating in hypersaline microbial mats and representing a new family of the Bacteriodetes phylum.</title>
        <authorList>
            <person name="Spring S."/>
            <person name="Bunk B."/>
            <person name="Sproer C."/>
            <person name="Klenk H.-P."/>
        </authorList>
    </citation>
    <scope>NUCLEOTIDE SEQUENCE [LARGE SCALE GENOMIC DNA]</scope>
    <source>
        <strain evidence="2 3">L21-Spi-D4</strain>
    </source>
</reference>
<accession>A0A0S2HWE6</accession>
<dbReference type="KEGG" id="blq:L21SP5_00715"/>
<proteinExistence type="predicted"/>
<feature type="transmembrane region" description="Helical" evidence="1">
    <location>
        <begin position="28"/>
        <end position="48"/>
    </location>
</feature>
<keyword evidence="1" id="KW-1133">Transmembrane helix</keyword>
<protein>
    <submittedName>
        <fullName evidence="2">Uncharacterized protein</fullName>
    </submittedName>
</protein>